<comment type="caution">
    <text evidence="2">The sequence shown here is derived from an EMBL/GenBank/DDBJ whole genome shotgun (WGS) entry which is preliminary data.</text>
</comment>
<dbReference type="RefSeq" id="WP_331791487.1">
    <property type="nucleotide sequence ID" value="NZ_BAAAUO010000012.1"/>
</dbReference>
<dbReference type="PANTHER" id="PTHR43586">
    <property type="entry name" value="CYSTEINE DESULFURASE"/>
    <property type="match status" value="1"/>
</dbReference>
<name>A0ABU7V8M8_9MICO</name>
<protein>
    <submittedName>
        <fullName evidence="2">Aminotransferase class V-fold PLP-dependent enzyme</fullName>
    </submittedName>
</protein>
<dbReference type="SUPFAM" id="SSF53383">
    <property type="entry name" value="PLP-dependent transferases"/>
    <property type="match status" value="1"/>
</dbReference>
<keyword evidence="2" id="KW-0808">Transferase</keyword>
<dbReference type="Gene3D" id="3.90.1150.10">
    <property type="entry name" value="Aspartate Aminotransferase, domain 1"/>
    <property type="match status" value="1"/>
</dbReference>
<keyword evidence="2" id="KW-0032">Aminotransferase</keyword>
<organism evidence="2 3">
    <name type="scientific">Microbacterium schleiferi</name>
    <dbReference type="NCBI Taxonomy" id="69362"/>
    <lineage>
        <taxon>Bacteria</taxon>
        <taxon>Bacillati</taxon>
        <taxon>Actinomycetota</taxon>
        <taxon>Actinomycetes</taxon>
        <taxon>Micrococcales</taxon>
        <taxon>Microbacteriaceae</taxon>
        <taxon>Microbacterium</taxon>
    </lineage>
</organism>
<feature type="domain" description="Aminotransferase class V" evidence="1">
    <location>
        <begin position="69"/>
        <end position="308"/>
    </location>
</feature>
<dbReference type="Pfam" id="PF00266">
    <property type="entry name" value="Aminotran_5"/>
    <property type="match status" value="1"/>
</dbReference>
<proteinExistence type="predicted"/>
<reference evidence="2 3" key="1">
    <citation type="submission" date="2024-01" db="EMBL/GenBank/DDBJ databases">
        <title>the genome sequence of strain Microbacterium schleiferi NBRC 15075.</title>
        <authorList>
            <person name="Ding Y."/>
            <person name="Zhang G."/>
        </authorList>
    </citation>
    <scope>NUCLEOTIDE SEQUENCE [LARGE SCALE GENOMIC DNA]</scope>
    <source>
        <strain evidence="2 3">NBRC 15075</strain>
    </source>
</reference>
<dbReference type="InterPro" id="IPR000192">
    <property type="entry name" value="Aminotrans_V_dom"/>
</dbReference>
<evidence type="ECO:0000313" key="3">
    <source>
        <dbReference type="Proteomes" id="UP001351900"/>
    </source>
</evidence>
<dbReference type="Gene3D" id="3.40.640.10">
    <property type="entry name" value="Type I PLP-dependent aspartate aminotransferase-like (Major domain)"/>
    <property type="match status" value="1"/>
</dbReference>
<keyword evidence="3" id="KW-1185">Reference proteome</keyword>
<dbReference type="EMBL" id="JAZHOV010000004">
    <property type="protein sequence ID" value="MEF2255144.1"/>
    <property type="molecule type" value="Genomic_DNA"/>
</dbReference>
<dbReference type="InterPro" id="IPR015424">
    <property type="entry name" value="PyrdxlP-dep_Trfase"/>
</dbReference>
<dbReference type="InterPro" id="IPR015422">
    <property type="entry name" value="PyrdxlP-dep_Trfase_small"/>
</dbReference>
<dbReference type="PANTHER" id="PTHR43586:SF21">
    <property type="entry name" value="PYRIDOXAL PHOSPHATE (PLP)-DEPENDENT ASPARTATE AMINOTRANSFERASE SUPERFAMILY"/>
    <property type="match status" value="1"/>
</dbReference>
<sequence>MTGPLAPAHGTAATTTSEWQLPAALIAQEFPAARGYLNASSVGLMAHSTRAAMIDDLDRGCLAHPDISRYTTIVENTRETYAGLVGVSPDRVAIGSQTSAFVALIAASLPAGAEVLVPECEFASLAAPFAHAPQGLTVRTAPLADLAARIDDETALVAFSLVQSCDGAVADTDAVTAAARAHGARTLCDTTQAVGWLPVDAGSVDATICHAYKWLGAPRGVAFLTVSEEFAPRIPPLFAGWYSAADPWTSLYGHEHPLADTARRFDLSPAWQAFVGAEAALHLAAGLDQGAVHDHTTTMAATFRARLDLPEPTIPSAIVSWDDPTGGDLARLRAAGITASGRAGRARAAFHLYNTAADVDAAARALGR</sequence>
<dbReference type="Proteomes" id="UP001351900">
    <property type="component" value="Unassembled WGS sequence"/>
</dbReference>
<gene>
    <name evidence="2" type="ORF">V2V91_08345</name>
</gene>
<accession>A0ABU7V8M8</accession>
<dbReference type="GO" id="GO:0008483">
    <property type="term" value="F:transaminase activity"/>
    <property type="evidence" value="ECO:0007669"/>
    <property type="project" value="UniProtKB-KW"/>
</dbReference>
<evidence type="ECO:0000259" key="1">
    <source>
        <dbReference type="Pfam" id="PF00266"/>
    </source>
</evidence>
<dbReference type="InterPro" id="IPR015421">
    <property type="entry name" value="PyrdxlP-dep_Trfase_major"/>
</dbReference>
<evidence type="ECO:0000313" key="2">
    <source>
        <dbReference type="EMBL" id="MEF2255144.1"/>
    </source>
</evidence>